<evidence type="ECO:0000313" key="7">
    <source>
        <dbReference type="EMBL" id="BCJ87479.1"/>
    </source>
</evidence>
<evidence type="ECO:0000256" key="6">
    <source>
        <dbReference type="HAMAP-Rule" id="MF_00074"/>
    </source>
</evidence>
<keyword evidence="3 6" id="KW-0489">Methyltransferase</keyword>
<feature type="binding site" evidence="6">
    <location>
        <position position="81"/>
    </location>
    <ligand>
        <name>S-adenosyl-L-methionine</name>
        <dbReference type="ChEBI" id="CHEBI:59789"/>
    </ligand>
</feature>
<evidence type="ECO:0000256" key="2">
    <source>
        <dbReference type="ARBA" id="ARBA00022552"/>
    </source>
</evidence>
<name>A0A7I8DEV0_9BACL</name>
<feature type="binding site" evidence="6">
    <location>
        <begin position="132"/>
        <end position="133"/>
    </location>
    <ligand>
        <name>S-adenosyl-L-methionine</name>
        <dbReference type="ChEBI" id="CHEBI:59789"/>
    </ligand>
</feature>
<dbReference type="PANTHER" id="PTHR31760">
    <property type="entry name" value="S-ADENOSYL-L-METHIONINE-DEPENDENT METHYLTRANSFERASES SUPERFAMILY PROTEIN"/>
    <property type="match status" value="1"/>
</dbReference>
<feature type="binding site" evidence="6">
    <location>
        <position position="151"/>
    </location>
    <ligand>
        <name>S-adenosyl-L-methionine</name>
        <dbReference type="ChEBI" id="CHEBI:59789"/>
    </ligand>
</feature>
<dbReference type="PIRSF" id="PIRSF003078">
    <property type="entry name" value="GidB"/>
    <property type="match status" value="1"/>
</dbReference>
<dbReference type="AlphaFoldDB" id="A0A7I8DEV0"/>
<dbReference type="GO" id="GO:0005829">
    <property type="term" value="C:cytosol"/>
    <property type="evidence" value="ECO:0007669"/>
    <property type="project" value="TreeGrafter"/>
</dbReference>
<evidence type="ECO:0000256" key="5">
    <source>
        <dbReference type="ARBA" id="ARBA00022691"/>
    </source>
</evidence>
<comment type="similarity">
    <text evidence="6">Belongs to the methyltransferase superfamily. RNA methyltransferase RsmG family.</text>
</comment>
<keyword evidence="2 6" id="KW-0698">rRNA processing</keyword>
<keyword evidence="1 6" id="KW-0963">Cytoplasm</keyword>
<dbReference type="RefSeq" id="WP_404828862.1">
    <property type="nucleotide sequence ID" value="NZ_AP023366.1"/>
</dbReference>
<comment type="caution">
    <text evidence="6">Lacks conserved residue(s) required for the propagation of feature annotation.</text>
</comment>
<sequence>MSQLLFDQFAKEIQSEIGIEVGKGDLARFARYYELLVEWNERINLTAITEQSAVYWKHFYDSVTLLTVPEFDRSADLLDVGAGAGFPSVPLQILCPDLKVTVLDSLQKRISFLQELFKELHLPNFSAVHGRAEDYGRDPKWRESFHQVTARALARLPVLLEFCLPFVKTGGYFFAMKGPDGEAELQESAKALETLGGKLHSIRTFDISQIEGKRTIIAIKKIRPTPKAYPRKAGTPAKKPIV</sequence>
<dbReference type="FunFam" id="3.40.50.150:FF:000041">
    <property type="entry name" value="Ribosomal RNA small subunit methyltransferase G"/>
    <property type="match status" value="1"/>
</dbReference>
<dbReference type="Proteomes" id="UP000593802">
    <property type="component" value="Chromosome"/>
</dbReference>
<evidence type="ECO:0000256" key="1">
    <source>
        <dbReference type="ARBA" id="ARBA00022490"/>
    </source>
</evidence>
<dbReference type="KEGG" id="eff:skT53_24640"/>
<keyword evidence="4 6" id="KW-0808">Transferase</keyword>
<dbReference type="InterPro" id="IPR003682">
    <property type="entry name" value="rRNA_ssu_MeTfrase_G"/>
</dbReference>
<dbReference type="HAMAP" id="MF_00074">
    <property type="entry name" value="16SrRNA_methyltr_G"/>
    <property type="match status" value="1"/>
</dbReference>
<comment type="function">
    <text evidence="6">Specifically methylates the N7 position of guanine in position 535 of 16S rRNA.</text>
</comment>
<evidence type="ECO:0000256" key="4">
    <source>
        <dbReference type="ARBA" id="ARBA00022679"/>
    </source>
</evidence>
<dbReference type="EMBL" id="AP023366">
    <property type="protein sequence ID" value="BCJ87479.1"/>
    <property type="molecule type" value="Genomic_DNA"/>
</dbReference>
<feature type="binding site" evidence="6">
    <location>
        <position position="86"/>
    </location>
    <ligand>
        <name>S-adenosyl-L-methionine</name>
        <dbReference type="ChEBI" id="CHEBI:59789"/>
    </ligand>
</feature>
<dbReference type="GO" id="GO:0070043">
    <property type="term" value="F:rRNA (guanine-N7-)-methyltransferase activity"/>
    <property type="evidence" value="ECO:0007669"/>
    <property type="project" value="UniProtKB-UniRule"/>
</dbReference>
<gene>
    <name evidence="6 7" type="primary">rsmG</name>
    <name evidence="7" type="ORF">skT53_24640</name>
</gene>
<keyword evidence="5 6" id="KW-0949">S-adenosyl-L-methionine</keyword>
<dbReference type="NCBIfam" id="TIGR00138">
    <property type="entry name" value="rsmG_gidB"/>
    <property type="match status" value="1"/>
</dbReference>
<dbReference type="PANTHER" id="PTHR31760:SF0">
    <property type="entry name" value="S-ADENOSYL-L-METHIONINE-DEPENDENT METHYLTRANSFERASES SUPERFAMILY PROTEIN"/>
    <property type="match status" value="1"/>
</dbReference>
<comment type="subcellular location">
    <subcellularLocation>
        <location evidence="6">Cytoplasm</location>
    </subcellularLocation>
</comment>
<dbReference type="InterPro" id="IPR029063">
    <property type="entry name" value="SAM-dependent_MTases_sf"/>
</dbReference>
<keyword evidence="8" id="KW-1185">Reference proteome</keyword>
<evidence type="ECO:0000313" key="8">
    <source>
        <dbReference type="Proteomes" id="UP000593802"/>
    </source>
</evidence>
<proteinExistence type="inferred from homology"/>
<dbReference type="SUPFAM" id="SSF53335">
    <property type="entry name" value="S-adenosyl-L-methionine-dependent methyltransferases"/>
    <property type="match status" value="1"/>
</dbReference>
<dbReference type="EC" id="2.1.1.-" evidence="6"/>
<protein>
    <recommendedName>
        <fullName evidence="6">Ribosomal RNA small subunit methyltransferase G</fullName>
        <ecNumber evidence="6">2.1.1.-</ecNumber>
    </recommendedName>
    <alternativeName>
        <fullName evidence="6">16S rRNA 7-methylguanosine methyltransferase</fullName>
        <shortName evidence="6">16S rRNA m7G methyltransferase</shortName>
    </alternativeName>
</protein>
<evidence type="ECO:0000256" key="3">
    <source>
        <dbReference type="ARBA" id="ARBA00022603"/>
    </source>
</evidence>
<dbReference type="Pfam" id="PF02527">
    <property type="entry name" value="GidB"/>
    <property type="match status" value="1"/>
</dbReference>
<organism evidence="7 8">
    <name type="scientific">Effusibacillus dendaii</name>
    <dbReference type="NCBI Taxonomy" id="2743772"/>
    <lineage>
        <taxon>Bacteria</taxon>
        <taxon>Bacillati</taxon>
        <taxon>Bacillota</taxon>
        <taxon>Bacilli</taxon>
        <taxon>Bacillales</taxon>
        <taxon>Alicyclobacillaceae</taxon>
        <taxon>Effusibacillus</taxon>
    </lineage>
</organism>
<dbReference type="Gene3D" id="3.40.50.150">
    <property type="entry name" value="Vaccinia Virus protein VP39"/>
    <property type="match status" value="1"/>
</dbReference>
<accession>A0A7I8DEV0</accession>
<reference evidence="7 8" key="1">
    <citation type="submission" date="2020-08" db="EMBL/GenBank/DDBJ databases">
        <title>Complete Genome Sequence of Effusibacillus dendaii Strain skT53, Isolated from Farmland soil.</title>
        <authorList>
            <person name="Konishi T."/>
            <person name="Kawasaki H."/>
        </authorList>
    </citation>
    <scope>NUCLEOTIDE SEQUENCE [LARGE SCALE GENOMIC DNA]</scope>
    <source>
        <strain evidence="8">skT53</strain>
    </source>
</reference>